<comment type="similarity">
    <text evidence="1">Belongs to the UPF0251 family.</text>
</comment>
<protein>
    <submittedName>
        <fullName evidence="2">Uncharacterized protein</fullName>
    </submittedName>
</protein>
<dbReference type="AlphaFoldDB" id="A0A644WRG2"/>
<sequence length="124" mass="14027">MPRPCKRRRICAMPNNLKFGPVADKKIERQIIIMTVDEYESIRLIDLDGLTQEECASRMNVARTTAQAIYNSARVKLAECLINEKELNIEGGDFILCDGSADGWGCAHCYKKRCCGHKSEEEET</sequence>
<dbReference type="PANTHER" id="PTHR37478:SF2">
    <property type="entry name" value="UPF0251 PROTEIN TK0562"/>
    <property type="match status" value="1"/>
</dbReference>
<dbReference type="PANTHER" id="PTHR37478">
    <property type="match status" value="1"/>
</dbReference>
<name>A0A644WRG2_9ZZZZ</name>
<evidence type="ECO:0000313" key="2">
    <source>
        <dbReference type="EMBL" id="MPM06289.1"/>
    </source>
</evidence>
<dbReference type="InterPro" id="IPR002852">
    <property type="entry name" value="UPF0251"/>
</dbReference>
<evidence type="ECO:0000256" key="1">
    <source>
        <dbReference type="ARBA" id="ARBA00009350"/>
    </source>
</evidence>
<comment type="caution">
    <text evidence="2">The sequence shown here is derived from an EMBL/GenBank/DDBJ whole genome shotgun (WGS) entry which is preliminary data.</text>
</comment>
<accession>A0A644WRG2</accession>
<reference evidence="2" key="1">
    <citation type="submission" date="2019-08" db="EMBL/GenBank/DDBJ databases">
        <authorList>
            <person name="Kucharzyk K."/>
            <person name="Murdoch R.W."/>
            <person name="Higgins S."/>
            <person name="Loffler F."/>
        </authorList>
    </citation>
    <scope>NUCLEOTIDE SEQUENCE</scope>
</reference>
<dbReference type="Pfam" id="PF02001">
    <property type="entry name" value="DUF134"/>
    <property type="match status" value="1"/>
</dbReference>
<dbReference type="EMBL" id="VSSQ01001215">
    <property type="protein sequence ID" value="MPM06289.1"/>
    <property type="molecule type" value="Genomic_DNA"/>
</dbReference>
<gene>
    <name evidence="2" type="ORF">SDC9_52588</name>
</gene>
<dbReference type="InterPro" id="IPR013324">
    <property type="entry name" value="RNA_pol_sigma_r3/r4-like"/>
</dbReference>
<dbReference type="SUPFAM" id="SSF88659">
    <property type="entry name" value="Sigma3 and sigma4 domains of RNA polymerase sigma factors"/>
    <property type="match status" value="1"/>
</dbReference>
<organism evidence="2">
    <name type="scientific">bioreactor metagenome</name>
    <dbReference type="NCBI Taxonomy" id="1076179"/>
    <lineage>
        <taxon>unclassified sequences</taxon>
        <taxon>metagenomes</taxon>
        <taxon>ecological metagenomes</taxon>
    </lineage>
</organism>
<proteinExistence type="inferred from homology"/>